<keyword evidence="7 8" id="KW-0472">Membrane</keyword>
<evidence type="ECO:0000256" key="1">
    <source>
        <dbReference type="ARBA" id="ARBA00004651"/>
    </source>
</evidence>
<evidence type="ECO:0000313" key="9">
    <source>
        <dbReference type="EMBL" id="SQI30502.1"/>
    </source>
</evidence>
<keyword evidence="3" id="KW-0813">Transport</keyword>
<dbReference type="Pfam" id="PF01235">
    <property type="entry name" value="Na_Ala_symp"/>
    <property type="match status" value="1"/>
</dbReference>
<sequence length="71" mass="7792">MVVFIGATTELEVVWNISDVMNGLMALPNLIGLLVLSGMIARETKAYLDRDPYLLGENRSLDKPADEPDSV</sequence>
<evidence type="ECO:0000256" key="8">
    <source>
        <dbReference type="SAM" id="Phobius"/>
    </source>
</evidence>
<name>A0A2X4U7Z9_9NOCA</name>
<keyword evidence="4" id="KW-1003">Cell membrane</keyword>
<evidence type="ECO:0000256" key="3">
    <source>
        <dbReference type="ARBA" id="ARBA00022448"/>
    </source>
</evidence>
<evidence type="ECO:0000256" key="5">
    <source>
        <dbReference type="ARBA" id="ARBA00022692"/>
    </source>
</evidence>
<evidence type="ECO:0000256" key="2">
    <source>
        <dbReference type="ARBA" id="ARBA00009261"/>
    </source>
</evidence>
<dbReference type="AlphaFoldDB" id="A0A2X4U7Z9"/>
<comment type="similarity">
    <text evidence="2">Belongs to the alanine or glycine:cation symporter (AGCS) (TC 2.A.25) family.</text>
</comment>
<evidence type="ECO:0000256" key="6">
    <source>
        <dbReference type="ARBA" id="ARBA00022989"/>
    </source>
</evidence>
<reference evidence="9 10" key="1">
    <citation type="submission" date="2018-06" db="EMBL/GenBank/DDBJ databases">
        <authorList>
            <consortium name="Pathogen Informatics"/>
            <person name="Doyle S."/>
        </authorList>
    </citation>
    <scope>NUCLEOTIDE SEQUENCE [LARGE SCALE GENOMIC DNA]</scope>
    <source>
        <strain evidence="9 10">NCTC10994</strain>
    </source>
</reference>
<dbReference type="KEGG" id="rcr:NCTC10994_01659"/>
<dbReference type="GO" id="GO:0005283">
    <property type="term" value="F:amino acid:sodium symporter activity"/>
    <property type="evidence" value="ECO:0007669"/>
    <property type="project" value="InterPro"/>
</dbReference>
<dbReference type="EMBL" id="LS483468">
    <property type="protein sequence ID" value="SQI30502.1"/>
    <property type="molecule type" value="Genomic_DNA"/>
</dbReference>
<accession>A0A2X4U7Z9</accession>
<proteinExistence type="inferred from homology"/>
<feature type="transmembrane region" description="Helical" evidence="8">
    <location>
        <begin position="20"/>
        <end position="41"/>
    </location>
</feature>
<keyword evidence="5 8" id="KW-0812">Transmembrane</keyword>
<dbReference type="Proteomes" id="UP000249091">
    <property type="component" value="Chromosome 1"/>
</dbReference>
<keyword evidence="10" id="KW-1185">Reference proteome</keyword>
<evidence type="ECO:0000313" key="10">
    <source>
        <dbReference type="Proteomes" id="UP000249091"/>
    </source>
</evidence>
<keyword evidence="6 8" id="KW-1133">Transmembrane helix</keyword>
<gene>
    <name evidence="9" type="ORF">NCTC10994_01659</name>
</gene>
<dbReference type="InterPro" id="IPR001463">
    <property type="entry name" value="Na/Ala_symport"/>
</dbReference>
<comment type="subcellular location">
    <subcellularLocation>
        <location evidence="1">Cell membrane</location>
        <topology evidence="1">Multi-pass membrane protein</topology>
    </subcellularLocation>
</comment>
<evidence type="ECO:0000256" key="7">
    <source>
        <dbReference type="ARBA" id="ARBA00023136"/>
    </source>
</evidence>
<organism evidence="9 10">
    <name type="scientific">Rhodococcus coprophilus</name>
    <dbReference type="NCBI Taxonomy" id="38310"/>
    <lineage>
        <taxon>Bacteria</taxon>
        <taxon>Bacillati</taxon>
        <taxon>Actinomycetota</taxon>
        <taxon>Actinomycetes</taxon>
        <taxon>Mycobacteriales</taxon>
        <taxon>Nocardiaceae</taxon>
        <taxon>Rhodococcus</taxon>
    </lineage>
</organism>
<protein>
    <submittedName>
        <fullName evidence="9">Na+/alanine symporter</fullName>
    </submittedName>
</protein>
<dbReference type="GO" id="GO:0005886">
    <property type="term" value="C:plasma membrane"/>
    <property type="evidence" value="ECO:0007669"/>
    <property type="project" value="UniProtKB-SubCell"/>
</dbReference>
<evidence type="ECO:0000256" key="4">
    <source>
        <dbReference type="ARBA" id="ARBA00022475"/>
    </source>
</evidence>
<dbReference type="STRING" id="1219011.GCA_001895045_01740"/>